<evidence type="ECO:0000256" key="7">
    <source>
        <dbReference type="SAM" id="Phobius"/>
    </source>
</evidence>
<feature type="transmembrane region" description="Helical" evidence="7">
    <location>
        <begin position="234"/>
        <end position="257"/>
    </location>
</feature>
<dbReference type="GO" id="GO:0030003">
    <property type="term" value="P:intracellular monoatomic cation homeostasis"/>
    <property type="evidence" value="ECO:0007669"/>
    <property type="project" value="UniProtKB-ARBA"/>
</dbReference>
<dbReference type="PANTHER" id="PTHR11562:SF17">
    <property type="entry name" value="RE54080P-RELATED"/>
    <property type="match status" value="1"/>
</dbReference>
<gene>
    <name evidence="9" type="ORF">CPELLU_LOCUS4948</name>
</gene>
<protein>
    <submittedName>
        <fullName evidence="9">7613_t:CDS:1</fullName>
    </submittedName>
</protein>
<comment type="subcellular location">
    <subcellularLocation>
        <location evidence="1">Membrane</location>
        <topology evidence="1">Multi-pass membrane protein</topology>
    </subcellularLocation>
</comment>
<feature type="domain" description="Cation efflux protein transmembrane" evidence="8">
    <location>
        <begin position="93"/>
        <end position="292"/>
    </location>
</feature>
<evidence type="ECO:0000256" key="2">
    <source>
        <dbReference type="ARBA" id="ARBA00022692"/>
    </source>
</evidence>
<dbReference type="GO" id="GO:0005886">
    <property type="term" value="C:plasma membrane"/>
    <property type="evidence" value="ECO:0007669"/>
    <property type="project" value="TreeGrafter"/>
</dbReference>
<dbReference type="InterPro" id="IPR058533">
    <property type="entry name" value="Cation_efflux_TM"/>
</dbReference>
<evidence type="ECO:0000256" key="4">
    <source>
        <dbReference type="ARBA" id="ARBA00022989"/>
    </source>
</evidence>
<evidence type="ECO:0000259" key="8">
    <source>
        <dbReference type="Pfam" id="PF01545"/>
    </source>
</evidence>
<dbReference type="Proteomes" id="UP000789759">
    <property type="component" value="Unassembled WGS sequence"/>
</dbReference>
<dbReference type="Gene3D" id="1.20.1510.10">
    <property type="entry name" value="Cation efflux protein transmembrane domain"/>
    <property type="match status" value="1"/>
</dbReference>
<keyword evidence="10" id="KW-1185">Reference proteome</keyword>
<feature type="region of interest" description="Disordered" evidence="6">
    <location>
        <begin position="1"/>
        <end position="28"/>
    </location>
</feature>
<evidence type="ECO:0000256" key="3">
    <source>
        <dbReference type="ARBA" id="ARBA00022906"/>
    </source>
</evidence>
<feature type="transmembrane region" description="Helical" evidence="7">
    <location>
        <begin position="160"/>
        <end position="179"/>
    </location>
</feature>
<dbReference type="NCBIfam" id="TIGR01297">
    <property type="entry name" value="CDF"/>
    <property type="match status" value="1"/>
</dbReference>
<evidence type="ECO:0000256" key="1">
    <source>
        <dbReference type="ARBA" id="ARBA00004141"/>
    </source>
</evidence>
<feature type="compositionally biased region" description="Basic and acidic residues" evidence="6">
    <location>
        <begin position="1"/>
        <end position="12"/>
    </location>
</feature>
<evidence type="ECO:0000313" key="10">
    <source>
        <dbReference type="Proteomes" id="UP000789759"/>
    </source>
</evidence>
<comment type="caution">
    <text evidence="9">The sequence shown here is derived from an EMBL/GenBank/DDBJ whole genome shotgun (WGS) entry which is preliminary data.</text>
</comment>
<dbReference type="GO" id="GO:0098771">
    <property type="term" value="P:inorganic ion homeostasis"/>
    <property type="evidence" value="ECO:0007669"/>
    <property type="project" value="UniProtKB-ARBA"/>
</dbReference>
<dbReference type="PANTHER" id="PTHR11562">
    <property type="entry name" value="CATION EFFLUX PROTEIN/ ZINC TRANSPORTER"/>
    <property type="match status" value="1"/>
</dbReference>
<keyword evidence="3" id="KW-0862">Zinc</keyword>
<evidence type="ECO:0000313" key="9">
    <source>
        <dbReference type="EMBL" id="CAG8555319.1"/>
    </source>
</evidence>
<dbReference type="AlphaFoldDB" id="A0A9N9FSY1"/>
<dbReference type="GO" id="GO:0005385">
    <property type="term" value="F:zinc ion transmembrane transporter activity"/>
    <property type="evidence" value="ECO:0007669"/>
    <property type="project" value="TreeGrafter"/>
</dbReference>
<dbReference type="InterPro" id="IPR050681">
    <property type="entry name" value="CDF/SLC30A"/>
</dbReference>
<keyword evidence="3" id="KW-0864">Zinc transport</keyword>
<feature type="transmembrane region" description="Helical" evidence="7">
    <location>
        <begin position="263"/>
        <end position="284"/>
    </location>
</feature>
<name>A0A9N9FSY1_9GLOM</name>
<keyword evidence="2 7" id="KW-0812">Transmembrane</keyword>
<sequence length="410" mass="45619">MADHNDRYRDSSDSTVVNLQPNPVNESQIHNHRDSLESYHDNPNIASIVTNAPLLYTSFNGPDEAQILCGSNDGDEDNGCRMERSSSQPLKKLWIAIVISLTFFAIELIGGIIAGSLALLSDSFHLLSDVVSFGISLLSIYLAQRPATKALSYGYHRAEILGALVSIFLIWLLTLYLCIEAYDRLQNPVQVDGKTMCVVAVIGENDNTPTTLIQENSQREHGGNKEGNVNVRAALLHVLGDFLSSLGVLISAIVIMIDPNKVWVDPICTFIFSALVMITTYGVFRSSIRVLMEATPLHIDSFAVRRDLEAIKGVESVHDLHIWDLTVGRPTMPVLPFFVVGCKLPSNCIEQHSESSDVIYTWTTLTAHIRLYKYDPDVHAEPFVPNEILLHARRILKQRYGISHVTIQIE</sequence>
<proteinExistence type="predicted"/>
<keyword evidence="3" id="KW-0813">Transport</keyword>
<evidence type="ECO:0000256" key="5">
    <source>
        <dbReference type="ARBA" id="ARBA00023136"/>
    </source>
</evidence>
<accession>A0A9N9FSY1</accession>
<keyword evidence="3" id="KW-0406">Ion transport</keyword>
<dbReference type="OrthoDB" id="9944568at2759"/>
<evidence type="ECO:0000256" key="6">
    <source>
        <dbReference type="SAM" id="MobiDB-lite"/>
    </source>
</evidence>
<reference evidence="9" key="1">
    <citation type="submission" date="2021-06" db="EMBL/GenBank/DDBJ databases">
        <authorList>
            <person name="Kallberg Y."/>
            <person name="Tangrot J."/>
            <person name="Rosling A."/>
        </authorList>
    </citation>
    <scope>NUCLEOTIDE SEQUENCE</scope>
    <source>
        <strain evidence="9">FL966</strain>
    </source>
</reference>
<organism evidence="9 10">
    <name type="scientific">Cetraspora pellucida</name>
    <dbReference type="NCBI Taxonomy" id="1433469"/>
    <lineage>
        <taxon>Eukaryota</taxon>
        <taxon>Fungi</taxon>
        <taxon>Fungi incertae sedis</taxon>
        <taxon>Mucoromycota</taxon>
        <taxon>Glomeromycotina</taxon>
        <taxon>Glomeromycetes</taxon>
        <taxon>Diversisporales</taxon>
        <taxon>Gigasporaceae</taxon>
        <taxon>Cetraspora</taxon>
    </lineage>
</organism>
<keyword evidence="5 7" id="KW-0472">Membrane</keyword>
<dbReference type="Pfam" id="PF01545">
    <property type="entry name" value="Cation_efflux"/>
    <property type="match status" value="1"/>
</dbReference>
<dbReference type="InterPro" id="IPR002524">
    <property type="entry name" value="Cation_efflux"/>
</dbReference>
<feature type="transmembrane region" description="Helical" evidence="7">
    <location>
        <begin position="93"/>
        <end position="119"/>
    </location>
</feature>
<feature type="compositionally biased region" description="Polar residues" evidence="6">
    <location>
        <begin position="13"/>
        <end position="28"/>
    </location>
</feature>
<dbReference type="InterPro" id="IPR027469">
    <property type="entry name" value="Cation_efflux_TMD_sf"/>
</dbReference>
<dbReference type="SUPFAM" id="SSF161111">
    <property type="entry name" value="Cation efflux protein transmembrane domain-like"/>
    <property type="match status" value="1"/>
</dbReference>
<dbReference type="EMBL" id="CAJVQA010002698">
    <property type="protein sequence ID" value="CAG8555319.1"/>
    <property type="molecule type" value="Genomic_DNA"/>
</dbReference>
<keyword evidence="4 7" id="KW-1133">Transmembrane helix</keyword>